<name>A0A034WHY3_BACDO</name>
<sequence>MHTPSQKRAPVVSKLKNFACRVRQLFKIGKAKQTYNQKFCVNNNNNCESENNNNINSELCSLAEQLTNEMAQNAANEWLLQHGDTVLHGADADAYAEDTESHVICLHTEAGQFYWSAALPQATELHTYCEIDWQ</sequence>
<protein>
    <recommendedName>
        <fullName evidence="2">Enhancer of split m6 protein</fullName>
    </recommendedName>
</protein>
<evidence type="ECO:0000313" key="1">
    <source>
        <dbReference type="EMBL" id="JAC54279.1"/>
    </source>
</evidence>
<proteinExistence type="predicted"/>
<dbReference type="EMBL" id="GAKP01004673">
    <property type="protein sequence ID" value="JAC54279.1"/>
    <property type="molecule type" value="Transcribed_RNA"/>
</dbReference>
<organism evidence="1">
    <name type="scientific">Bactrocera dorsalis</name>
    <name type="common">Oriental fruit fly</name>
    <name type="synonym">Dacus dorsalis</name>
    <dbReference type="NCBI Taxonomy" id="27457"/>
    <lineage>
        <taxon>Eukaryota</taxon>
        <taxon>Metazoa</taxon>
        <taxon>Ecdysozoa</taxon>
        <taxon>Arthropoda</taxon>
        <taxon>Hexapoda</taxon>
        <taxon>Insecta</taxon>
        <taxon>Pterygota</taxon>
        <taxon>Neoptera</taxon>
        <taxon>Endopterygota</taxon>
        <taxon>Diptera</taxon>
        <taxon>Brachycera</taxon>
        <taxon>Muscomorpha</taxon>
        <taxon>Tephritoidea</taxon>
        <taxon>Tephritidae</taxon>
        <taxon>Bactrocera</taxon>
        <taxon>Bactrocera</taxon>
    </lineage>
</organism>
<evidence type="ECO:0008006" key="2">
    <source>
        <dbReference type="Google" id="ProtNLM"/>
    </source>
</evidence>
<dbReference type="AlphaFoldDB" id="A0A034WHY3"/>
<reference evidence="1" key="1">
    <citation type="journal article" date="2014" name="BMC Genomics">
        <title>Characterizing the developmental transcriptome of the oriental fruit fly, Bactrocera dorsalis (Diptera: Tephritidae) through comparative genomic analysis with Drosophila melanogaster utilizing modENCODE datasets.</title>
        <authorList>
            <person name="Geib S.M."/>
            <person name="Calla B."/>
            <person name="Hall B."/>
            <person name="Hou S."/>
            <person name="Manoukis N.C."/>
        </authorList>
    </citation>
    <scope>NUCLEOTIDE SEQUENCE</scope>
    <source>
        <strain evidence="1">Punador</strain>
    </source>
</reference>
<accession>A0A034WHY3</accession>